<dbReference type="AlphaFoldDB" id="A0A975BGS5"/>
<evidence type="ECO:0000259" key="20">
    <source>
        <dbReference type="SMART" id="SM00563"/>
    </source>
</evidence>
<comment type="similarity">
    <text evidence="5 18">Belongs to the 1-acyl-sn-glycerol-3-phosphate acyltransferase family.</text>
</comment>
<dbReference type="NCBIfam" id="TIGR00530">
    <property type="entry name" value="AGP_acyltrn"/>
    <property type="match status" value="1"/>
</dbReference>
<dbReference type="InterPro" id="IPR002123">
    <property type="entry name" value="Plipid/glycerol_acylTrfase"/>
</dbReference>
<evidence type="ECO:0000256" key="13">
    <source>
        <dbReference type="ARBA" id="ARBA00023136"/>
    </source>
</evidence>
<dbReference type="RefSeq" id="WP_207681376.1">
    <property type="nucleotide sequence ID" value="NZ_CP061800.1"/>
</dbReference>
<keyword evidence="14 18" id="KW-0594">Phospholipid biosynthesis</keyword>
<keyword evidence="22" id="KW-1185">Reference proteome</keyword>
<dbReference type="GO" id="GO:0006654">
    <property type="term" value="P:phosphatidic acid biosynthetic process"/>
    <property type="evidence" value="ECO:0007669"/>
    <property type="project" value="TreeGrafter"/>
</dbReference>
<evidence type="ECO:0000256" key="15">
    <source>
        <dbReference type="ARBA" id="ARBA00023264"/>
    </source>
</evidence>
<keyword evidence="8" id="KW-1003">Cell membrane</keyword>
<name>A0A975BGS5_9BACT</name>
<keyword evidence="16 18" id="KW-0012">Acyltransferase</keyword>
<evidence type="ECO:0000256" key="1">
    <source>
        <dbReference type="ARBA" id="ARBA00001141"/>
    </source>
</evidence>
<keyword evidence="19" id="KW-0812">Transmembrane</keyword>
<evidence type="ECO:0000256" key="8">
    <source>
        <dbReference type="ARBA" id="ARBA00022475"/>
    </source>
</evidence>
<dbReference type="KEGG" id="dmm:dnm_012420"/>
<evidence type="ECO:0000256" key="11">
    <source>
        <dbReference type="ARBA" id="ARBA00022679"/>
    </source>
</evidence>
<dbReference type="Proteomes" id="UP000663722">
    <property type="component" value="Chromosome"/>
</dbReference>
<evidence type="ECO:0000313" key="21">
    <source>
        <dbReference type="EMBL" id="QTA85237.1"/>
    </source>
</evidence>
<dbReference type="EMBL" id="CP061800">
    <property type="protein sequence ID" value="QTA85237.1"/>
    <property type="molecule type" value="Genomic_DNA"/>
</dbReference>
<protein>
    <recommendedName>
        <fullName evidence="7 18">1-acyl-sn-glycerol-3-phosphate acyltransferase</fullName>
        <ecNumber evidence="6 18">2.3.1.51</ecNumber>
    </recommendedName>
</protein>
<comment type="pathway">
    <text evidence="4">Lipid metabolism.</text>
</comment>
<evidence type="ECO:0000256" key="17">
    <source>
        <dbReference type="ARBA" id="ARBA00037183"/>
    </source>
</evidence>
<dbReference type="GO" id="GO:0003841">
    <property type="term" value="F:1-acylglycerol-3-phosphate O-acyltransferase activity"/>
    <property type="evidence" value="ECO:0007669"/>
    <property type="project" value="UniProtKB-UniRule"/>
</dbReference>
<dbReference type="EC" id="2.3.1.51" evidence="6 18"/>
<evidence type="ECO:0000256" key="3">
    <source>
        <dbReference type="ARBA" id="ARBA00004728"/>
    </source>
</evidence>
<dbReference type="InterPro" id="IPR004552">
    <property type="entry name" value="AGP_acyltrans"/>
</dbReference>
<keyword evidence="12 18" id="KW-0443">Lipid metabolism</keyword>
<feature type="transmembrane region" description="Helical" evidence="19">
    <location>
        <begin position="6"/>
        <end position="30"/>
    </location>
</feature>
<comment type="catalytic activity">
    <reaction evidence="1 18">
        <text>a 1-acyl-sn-glycero-3-phosphate + an acyl-CoA = a 1,2-diacyl-sn-glycero-3-phosphate + CoA</text>
        <dbReference type="Rhea" id="RHEA:19709"/>
        <dbReference type="ChEBI" id="CHEBI:57287"/>
        <dbReference type="ChEBI" id="CHEBI:57970"/>
        <dbReference type="ChEBI" id="CHEBI:58342"/>
        <dbReference type="ChEBI" id="CHEBI:58608"/>
        <dbReference type="EC" id="2.3.1.51"/>
    </reaction>
</comment>
<dbReference type="CDD" id="cd07989">
    <property type="entry name" value="LPLAT_AGPAT-like"/>
    <property type="match status" value="1"/>
</dbReference>
<organism evidence="21 22">
    <name type="scientific">Desulfonema magnum</name>
    <dbReference type="NCBI Taxonomy" id="45655"/>
    <lineage>
        <taxon>Bacteria</taxon>
        <taxon>Pseudomonadati</taxon>
        <taxon>Thermodesulfobacteriota</taxon>
        <taxon>Desulfobacteria</taxon>
        <taxon>Desulfobacterales</taxon>
        <taxon>Desulfococcaceae</taxon>
        <taxon>Desulfonema</taxon>
    </lineage>
</organism>
<proteinExistence type="inferred from homology"/>
<keyword evidence="10" id="KW-0997">Cell inner membrane</keyword>
<comment type="domain">
    <text evidence="18">The HXXXXD motif is essential for acyltransferase activity and may constitute the binding site for the phosphate moiety of the glycerol-3-phosphate.</text>
</comment>
<evidence type="ECO:0000256" key="12">
    <source>
        <dbReference type="ARBA" id="ARBA00023098"/>
    </source>
</evidence>
<dbReference type="SUPFAM" id="SSF69593">
    <property type="entry name" value="Glycerol-3-phosphate (1)-acyltransferase"/>
    <property type="match status" value="1"/>
</dbReference>
<accession>A0A975BGS5</accession>
<comment type="subcellular location">
    <subcellularLocation>
        <location evidence="2">Cell inner membrane</location>
        <topology evidence="2">Peripheral membrane protein</topology>
    </subcellularLocation>
</comment>
<reference evidence="21" key="1">
    <citation type="journal article" date="2021" name="Microb. Physiol.">
        <title>Proteogenomic Insights into the Physiology of Marine, Sulfate-Reducing, Filamentous Desulfonema limicola and Desulfonema magnum.</title>
        <authorList>
            <person name="Schnaars V."/>
            <person name="Wohlbrand L."/>
            <person name="Scheve S."/>
            <person name="Hinrichs C."/>
            <person name="Reinhardt R."/>
            <person name="Rabus R."/>
        </authorList>
    </citation>
    <scope>NUCLEOTIDE SEQUENCE</scope>
    <source>
        <strain evidence="21">4be13</strain>
    </source>
</reference>
<sequence length="237" mass="26751">MIQTIFIILWTVFATAFFGTLTIIVACFNYKGDLTHGVTRLWAKSILFASRIKVTIKGISNLDPASSYIYMPNHQSLYDIPVLLAALPFQFRWLAKVELFKIPIFGQAMRRAGYISIDRSNRKSAFQSLKKAAKIIRNGVSVLIFPEGTRSKDGNISSFKKGGFVLAIDSGVPIIPVIIHGTRDIMPTKQMLIRPGNVILEIKKPLETSAYTRKTKDDLMKKVRHIICESFEKQKNQ</sequence>
<comment type="function">
    <text evidence="17">Converts lysophosphatidic acid (LPA) into phosphatidic acid by incorporating acyl moiety at the 2 position.</text>
</comment>
<dbReference type="PANTHER" id="PTHR10434:SF59">
    <property type="entry name" value="1-ACYL-SN-GLYCEROL-3-PHOSPHATE ACYLTRANSFERASE"/>
    <property type="match status" value="1"/>
</dbReference>
<dbReference type="GO" id="GO:0005886">
    <property type="term" value="C:plasma membrane"/>
    <property type="evidence" value="ECO:0007669"/>
    <property type="project" value="UniProtKB-SubCell"/>
</dbReference>
<dbReference type="PANTHER" id="PTHR10434">
    <property type="entry name" value="1-ACYL-SN-GLYCEROL-3-PHOSPHATE ACYLTRANSFERASE"/>
    <property type="match status" value="1"/>
</dbReference>
<dbReference type="Pfam" id="PF01553">
    <property type="entry name" value="Acyltransferase"/>
    <property type="match status" value="1"/>
</dbReference>
<keyword evidence="9 18" id="KW-0444">Lipid biosynthesis</keyword>
<keyword evidence="19" id="KW-1133">Transmembrane helix</keyword>
<evidence type="ECO:0000256" key="14">
    <source>
        <dbReference type="ARBA" id="ARBA00023209"/>
    </source>
</evidence>
<evidence type="ECO:0000256" key="9">
    <source>
        <dbReference type="ARBA" id="ARBA00022516"/>
    </source>
</evidence>
<feature type="domain" description="Phospholipid/glycerol acyltransferase" evidence="20">
    <location>
        <begin position="68"/>
        <end position="182"/>
    </location>
</feature>
<evidence type="ECO:0000256" key="16">
    <source>
        <dbReference type="ARBA" id="ARBA00023315"/>
    </source>
</evidence>
<evidence type="ECO:0000256" key="6">
    <source>
        <dbReference type="ARBA" id="ARBA00013211"/>
    </source>
</evidence>
<evidence type="ECO:0000256" key="4">
    <source>
        <dbReference type="ARBA" id="ARBA00005189"/>
    </source>
</evidence>
<evidence type="ECO:0000256" key="19">
    <source>
        <dbReference type="SAM" id="Phobius"/>
    </source>
</evidence>
<evidence type="ECO:0000256" key="5">
    <source>
        <dbReference type="ARBA" id="ARBA00008655"/>
    </source>
</evidence>
<comment type="pathway">
    <text evidence="3">Phospholipid metabolism; CDP-diacylglycerol biosynthesis; CDP-diacylglycerol from sn-glycerol 3-phosphate: step 2/3.</text>
</comment>
<evidence type="ECO:0000256" key="2">
    <source>
        <dbReference type="ARBA" id="ARBA00004417"/>
    </source>
</evidence>
<evidence type="ECO:0000313" key="22">
    <source>
        <dbReference type="Proteomes" id="UP000663722"/>
    </source>
</evidence>
<evidence type="ECO:0000256" key="7">
    <source>
        <dbReference type="ARBA" id="ARBA00016139"/>
    </source>
</evidence>
<keyword evidence="15 18" id="KW-1208">Phospholipid metabolism</keyword>
<keyword evidence="13 19" id="KW-0472">Membrane</keyword>
<gene>
    <name evidence="21" type="ORF">dnm_012420</name>
</gene>
<evidence type="ECO:0000256" key="10">
    <source>
        <dbReference type="ARBA" id="ARBA00022519"/>
    </source>
</evidence>
<keyword evidence="11 18" id="KW-0808">Transferase</keyword>
<dbReference type="SMART" id="SM00563">
    <property type="entry name" value="PlsC"/>
    <property type="match status" value="1"/>
</dbReference>
<evidence type="ECO:0000256" key="18">
    <source>
        <dbReference type="RuleBase" id="RU361267"/>
    </source>
</evidence>